<evidence type="ECO:0000313" key="4">
    <source>
        <dbReference type="WBParaSite" id="TCLT_0000699901-mRNA-1"/>
    </source>
</evidence>
<sequence>MYSLPSLFLTLLLIGFIQADWFDDIVSGIHGQITSGADYLKDKAAPAVRNTFNNAKDKLKDPKTHQRVRDWLRHEALPAIKAKVDAVVAFLKREVIPELQDIKRAYDIAAKSDNKKSRS</sequence>
<keyword evidence="3" id="KW-1185">Reference proteome</keyword>
<gene>
    <name evidence="2" type="ORF">TCLT_LOCUS6988</name>
</gene>
<dbReference type="OMA" id="WWDGFTD"/>
<dbReference type="AlphaFoldDB" id="A0A0N5D298"/>
<evidence type="ECO:0000313" key="3">
    <source>
        <dbReference type="Proteomes" id="UP000276776"/>
    </source>
</evidence>
<evidence type="ECO:0000313" key="2">
    <source>
        <dbReference type="EMBL" id="VDN04398.1"/>
    </source>
</evidence>
<keyword evidence="1" id="KW-0732">Signal</keyword>
<evidence type="ECO:0000256" key="1">
    <source>
        <dbReference type="SAM" id="SignalP"/>
    </source>
</evidence>
<dbReference type="OrthoDB" id="5811174at2759"/>
<feature type="chain" id="PRO_5043126552" evidence="1">
    <location>
        <begin position="20"/>
        <end position="119"/>
    </location>
</feature>
<reference evidence="2 3" key="2">
    <citation type="submission" date="2018-11" db="EMBL/GenBank/DDBJ databases">
        <authorList>
            <consortium name="Pathogen Informatics"/>
        </authorList>
    </citation>
    <scope>NUCLEOTIDE SEQUENCE [LARGE SCALE GENOMIC DNA]</scope>
</reference>
<dbReference type="Proteomes" id="UP000276776">
    <property type="component" value="Unassembled WGS sequence"/>
</dbReference>
<feature type="signal peptide" evidence="1">
    <location>
        <begin position="1"/>
        <end position="19"/>
    </location>
</feature>
<accession>A0A0N5D298</accession>
<dbReference type="WBParaSite" id="TCLT_0000699901-mRNA-1">
    <property type="protein sequence ID" value="TCLT_0000699901-mRNA-1"/>
    <property type="gene ID" value="TCLT_0000699901"/>
</dbReference>
<dbReference type="EMBL" id="UYYF01004463">
    <property type="protein sequence ID" value="VDN04398.1"/>
    <property type="molecule type" value="Genomic_DNA"/>
</dbReference>
<organism evidence="4">
    <name type="scientific">Thelazia callipaeda</name>
    <name type="common">Oriental eyeworm</name>
    <name type="synonym">Parasitic nematode</name>
    <dbReference type="NCBI Taxonomy" id="103827"/>
    <lineage>
        <taxon>Eukaryota</taxon>
        <taxon>Metazoa</taxon>
        <taxon>Ecdysozoa</taxon>
        <taxon>Nematoda</taxon>
        <taxon>Chromadorea</taxon>
        <taxon>Rhabditida</taxon>
        <taxon>Spirurina</taxon>
        <taxon>Spiruromorpha</taxon>
        <taxon>Thelazioidea</taxon>
        <taxon>Thelaziidae</taxon>
        <taxon>Thelazia</taxon>
    </lineage>
</organism>
<reference evidence="4" key="1">
    <citation type="submission" date="2017-02" db="UniProtKB">
        <authorList>
            <consortium name="WormBaseParasite"/>
        </authorList>
    </citation>
    <scope>IDENTIFICATION</scope>
</reference>
<name>A0A0N5D298_THECL</name>
<proteinExistence type="predicted"/>
<protein>
    <submittedName>
        <fullName evidence="4">RxLR effector protein</fullName>
    </submittedName>
</protein>